<dbReference type="Gene3D" id="1.25.40.180">
    <property type="match status" value="1"/>
</dbReference>
<feature type="region of interest" description="Disordered" evidence="4">
    <location>
        <begin position="153"/>
        <end position="258"/>
    </location>
</feature>
<feature type="compositionally biased region" description="Basic residues" evidence="4">
    <location>
        <begin position="46"/>
        <end position="55"/>
    </location>
</feature>
<gene>
    <name evidence="6" type="ORF">BAUCODRAFT_34717</name>
</gene>
<proteinExistence type="inferred from homology"/>
<evidence type="ECO:0000259" key="5">
    <source>
        <dbReference type="PROSITE" id="PS51366"/>
    </source>
</evidence>
<evidence type="ECO:0000256" key="1">
    <source>
        <dbReference type="ARBA" id="ARBA00004604"/>
    </source>
</evidence>
<dbReference type="PANTHER" id="PTHR18034">
    <property type="entry name" value="CELL CYCLE CONTROL PROTEIN CWF22-RELATED"/>
    <property type="match status" value="1"/>
</dbReference>
<evidence type="ECO:0000313" key="7">
    <source>
        <dbReference type="Proteomes" id="UP000011761"/>
    </source>
</evidence>
<dbReference type="OrthoDB" id="361797at2759"/>
<feature type="compositionally biased region" description="Acidic residues" evidence="4">
    <location>
        <begin position="102"/>
        <end position="124"/>
    </location>
</feature>
<dbReference type="GO" id="GO:0003723">
    <property type="term" value="F:RNA binding"/>
    <property type="evidence" value="ECO:0007669"/>
    <property type="project" value="InterPro"/>
</dbReference>
<dbReference type="SMART" id="SM00544">
    <property type="entry name" value="MA3"/>
    <property type="match status" value="1"/>
</dbReference>
<dbReference type="AlphaFoldDB" id="M2NAT7"/>
<dbReference type="InterPro" id="IPR016024">
    <property type="entry name" value="ARM-type_fold"/>
</dbReference>
<feature type="compositionally biased region" description="Basic residues" evidence="4">
    <location>
        <begin position="23"/>
        <end position="35"/>
    </location>
</feature>
<evidence type="ECO:0000256" key="4">
    <source>
        <dbReference type="SAM" id="MobiDB-lite"/>
    </source>
</evidence>
<comment type="similarity">
    <text evidence="2">Belongs to the CWC22 family.</text>
</comment>
<dbReference type="InterPro" id="IPR050781">
    <property type="entry name" value="CWC22_splicing_factor"/>
</dbReference>
<dbReference type="GO" id="GO:0005730">
    <property type="term" value="C:nucleolus"/>
    <property type="evidence" value="ECO:0007669"/>
    <property type="project" value="UniProtKB-SubCell"/>
</dbReference>
<evidence type="ECO:0000256" key="3">
    <source>
        <dbReference type="ARBA" id="ARBA00023242"/>
    </source>
</evidence>
<dbReference type="PANTHER" id="PTHR18034:SF4">
    <property type="entry name" value="NUCLEOLAR MIF4G DOMAIN-CONTAINING PROTEIN 1"/>
    <property type="match status" value="1"/>
</dbReference>
<dbReference type="eggNOG" id="KOG2141">
    <property type="taxonomic scope" value="Eukaryota"/>
</dbReference>
<reference evidence="6 7" key="1">
    <citation type="journal article" date="2012" name="PLoS Pathog.">
        <title>Diverse lifestyles and strategies of plant pathogenesis encoded in the genomes of eighteen Dothideomycetes fungi.</title>
        <authorList>
            <person name="Ohm R.A."/>
            <person name="Feau N."/>
            <person name="Henrissat B."/>
            <person name="Schoch C.L."/>
            <person name="Horwitz B.A."/>
            <person name="Barry K.W."/>
            <person name="Condon B.J."/>
            <person name="Copeland A.C."/>
            <person name="Dhillon B."/>
            <person name="Glaser F."/>
            <person name="Hesse C.N."/>
            <person name="Kosti I."/>
            <person name="LaButti K."/>
            <person name="Lindquist E.A."/>
            <person name="Lucas S."/>
            <person name="Salamov A.A."/>
            <person name="Bradshaw R.E."/>
            <person name="Ciuffetti L."/>
            <person name="Hamelin R.C."/>
            <person name="Kema G.H.J."/>
            <person name="Lawrence C."/>
            <person name="Scott J.A."/>
            <person name="Spatafora J.W."/>
            <person name="Turgeon B.G."/>
            <person name="de Wit P.J.G.M."/>
            <person name="Zhong S."/>
            <person name="Goodwin S.B."/>
            <person name="Grigoriev I.V."/>
        </authorList>
    </citation>
    <scope>NUCLEOTIDE SEQUENCE [LARGE SCALE GENOMIC DNA]</scope>
    <source>
        <strain evidence="6 7">UAMH 10762</strain>
    </source>
</reference>
<feature type="region of interest" description="Disordered" evidence="4">
    <location>
        <begin position="529"/>
        <end position="552"/>
    </location>
</feature>
<dbReference type="HOGENOM" id="CLU_006786_2_1_1"/>
<dbReference type="GO" id="GO:0042274">
    <property type="term" value="P:ribosomal small subunit biogenesis"/>
    <property type="evidence" value="ECO:0007669"/>
    <property type="project" value="TreeGrafter"/>
</dbReference>
<dbReference type="SUPFAM" id="SSF48371">
    <property type="entry name" value="ARM repeat"/>
    <property type="match status" value="1"/>
</dbReference>
<dbReference type="Pfam" id="PF02854">
    <property type="entry name" value="MIF4G"/>
    <property type="match status" value="1"/>
</dbReference>
<feature type="compositionally biased region" description="Basic and acidic residues" evidence="4">
    <location>
        <begin position="188"/>
        <end position="200"/>
    </location>
</feature>
<dbReference type="InterPro" id="IPR003890">
    <property type="entry name" value="MIF4G-like_typ-3"/>
</dbReference>
<dbReference type="InterPro" id="IPR003891">
    <property type="entry name" value="Initiation_fac_eIF4g_MI"/>
</dbReference>
<dbReference type="RefSeq" id="XP_007676835.1">
    <property type="nucleotide sequence ID" value="XM_007678645.1"/>
</dbReference>
<keyword evidence="3" id="KW-0539">Nucleus</keyword>
<dbReference type="STRING" id="717646.M2NAT7"/>
<name>M2NAT7_BAUPA</name>
<dbReference type="FunFam" id="1.25.40.180:FF:000050">
    <property type="entry name" value="Nuclear protein (Sgd1), putative"/>
    <property type="match status" value="1"/>
</dbReference>
<keyword evidence="7" id="KW-1185">Reference proteome</keyword>
<dbReference type="Proteomes" id="UP000011761">
    <property type="component" value="Unassembled WGS sequence"/>
</dbReference>
<feature type="region of interest" description="Disordered" evidence="4">
    <location>
        <begin position="1"/>
        <end position="129"/>
    </location>
</feature>
<dbReference type="SMART" id="SM00543">
    <property type="entry name" value="MIF4G"/>
    <property type="match status" value="1"/>
</dbReference>
<dbReference type="EMBL" id="KB445556">
    <property type="protein sequence ID" value="EMC95955.1"/>
    <property type="molecule type" value="Genomic_DNA"/>
</dbReference>
<evidence type="ECO:0000256" key="2">
    <source>
        <dbReference type="ARBA" id="ARBA00006856"/>
    </source>
</evidence>
<feature type="domain" description="MI" evidence="5">
    <location>
        <begin position="574"/>
        <end position="711"/>
    </location>
</feature>
<dbReference type="GeneID" id="19112488"/>
<dbReference type="PROSITE" id="PS51366">
    <property type="entry name" value="MI"/>
    <property type="match status" value="1"/>
</dbReference>
<organism evidence="6 7">
    <name type="scientific">Baudoinia panamericana (strain UAMH 10762)</name>
    <name type="common">Angels' share fungus</name>
    <name type="synonym">Baudoinia compniacensis (strain UAMH 10762)</name>
    <dbReference type="NCBI Taxonomy" id="717646"/>
    <lineage>
        <taxon>Eukaryota</taxon>
        <taxon>Fungi</taxon>
        <taxon>Dikarya</taxon>
        <taxon>Ascomycota</taxon>
        <taxon>Pezizomycotina</taxon>
        <taxon>Dothideomycetes</taxon>
        <taxon>Dothideomycetidae</taxon>
        <taxon>Mycosphaerellales</taxon>
        <taxon>Teratosphaeriaceae</taxon>
        <taxon>Baudoinia</taxon>
    </lineage>
</organism>
<dbReference type="Pfam" id="PF02847">
    <property type="entry name" value="MA3"/>
    <property type="match status" value="1"/>
</dbReference>
<evidence type="ECO:0000313" key="6">
    <source>
        <dbReference type="EMBL" id="EMC95955.1"/>
    </source>
</evidence>
<comment type="subcellular location">
    <subcellularLocation>
        <location evidence="1">Nucleus</location>
        <location evidence="1">Nucleolus</location>
    </subcellularLocation>
</comment>
<protein>
    <recommendedName>
        <fullName evidence="5">MI domain-containing protein</fullName>
    </recommendedName>
</protein>
<dbReference type="KEGG" id="bcom:BAUCODRAFT_34717"/>
<sequence length="811" mass="89289">MRHATYRGPKLPKDLLDQLGGPQRRHVFERKRHIGERRNAPGARSRPARNAHGHHAVSDDGEQDRFSKPIAYEKPPNSRVAKAQKSILKPSKTTLPQLERADELDEASDDQADFDLDEQSDDSDGSFTVSRHAAKAGIADEDADIAALERKLGVKARKRSQGDEDDNDLDWLAGSSDEDDERGVKRKRPEDANWLIDKRFKASQPSDSEDFEGFESGSDSEATPPAKTKRENPYVAPVPQDRMPTAKYIPPSLRKPASSDEEALKQLRRQMQGQLNRLSEANLLSIVQALEGFYEKNARQHVTSTVIDLLISLVADESILSDAFLLLHAGFAAALYKVTGTDFGAQLLEKLVNTFDQHLGVGDSHGKQALNLVAFLSCLYSLQVVGSNIMFDYIRLLLDELTEDNTELLLRVIRTAGPQLRQDDPSALKDIVLLLQRKVADTAEANFSVRTMFMIDSIRDLKNNRMKAGAAGSATVAEHTVRIRKTLGSLNARSVRATEPLRITLADLEDTEKKGKWWLVGASYHDPAKPASNGGSMKPVASLSSHDADAGYESDTPGHVNLTKAAIAQGMNTDIRRAIFVSIVGAEDFKHAYLRLRSLNLTSKQKTEVPRVVLHCLGAEQTVYNPYYAVVARKLCEEEGVMRKAFQARLWEHLKRMRRADEDDVDSEDDEGGGGDGAGMSVPRMVLLAKFYATLMASGAVSIAALKGIDFQSQRPETKAYSFAEVLLTTLLLQLRKTPEKLEEVFTPSGANPKMLGGLRWFMRTIISKAALASGEKEARRIKEACNSAISVLPSGGSNLAPVVGVDSDDD</sequence>
<dbReference type="OMA" id="HIGERRN"/>
<accession>M2NAT7</accession>